<evidence type="ECO:0000313" key="3">
    <source>
        <dbReference type="EMBL" id="GAA5091540.1"/>
    </source>
</evidence>
<keyword evidence="1" id="KW-0812">Transmembrane</keyword>
<protein>
    <submittedName>
        <fullName evidence="3">DUF1206 domain-containing protein</fullName>
    </submittedName>
</protein>
<dbReference type="EMBL" id="BAABKZ010000001">
    <property type="protein sequence ID" value="GAA5091540.1"/>
    <property type="molecule type" value="Genomic_DNA"/>
</dbReference>
<evidence type="ECO:0000259" key="2">
    <source>
        <dbReference type="Pfam" id="PF06724"/>
    </source>
</evidence>
<feature type="transmembrane region" description="Helical" evidence="1">
    <location>
        <begin position="145"/>
        <end position="167"/>
    </location>
</feature>
<feature type="transmembrane region" description="Helical" evidence="1">
    <location>
        <begin position="236"/>
        <end position="259"/>
    </location>
</feature>
<accession>A0ABP9MBG8</accession>
<sequence length="266" mass="27493">MTTAKNAARTATESPAFRTMARIGYVVLGVLHIVIGVIAISVAMGGGGEADQGGAMETIRDSPAGVVLLWLIVIGLVALAVWQIADAFLARDADAKKKWGHRLKFAGTAVVYLAIAFTALVYALGGQSDSSESSQSLSAQLMATTGGMILLVLIGLIVLAIGIAFGVRGFTRAFEKNLDLPAGAVRTGIVTFGVVGYVAKGVAVAVTGVLFVVAAFTHDPEKAGGLDGALHTLAELPFGAVILWVVAAGLIIYGLFCFARARYARM</sequence>
<dbReference type="Pfam" id="PF06724">
    <property type="entry name" value="DUF1206"/>
    <property type="match status" value="3"/>
</dbReference>
<feature type="domain" description="DUF1206" evidence="2">
    <location>
        <begin position="23"/>
        <end position="88"/>
    </location>
</feature>
<evidence type="ECO:0000313" key="4">
    <source>
        <dbReference type="Proteomes" id="UP001501407"/>
    </source>
</evidence>
<keyword evidence="4" id="KW-1185">Reference proteome</keyword>
<feature type="transmembrane region" description="Helical" evidence="1">
    <location>
        <begin position="64"/>
        <end position="85"/>
    </location>
</feature>
<feature type="transmembrane region" description="Helical" evidence="1">
    <location>
        <begin position="105"/>
        <end position="125"/>
    </location>
</feature>
<feature type="transmembrane region" description="Helical" evidence="1">
    <location>
        <begin position="188"/>
        <end position="216"/>
    </location>
</feature>
<proteinExistence type="predicted"/>
<reference evidence="4" key="1">
    <citation type="journal article" date="2019" name="Int. J. Syst. Evol. Microbiol.">
        <title>The Global Catalogue of Microorganisms (GCM) 10K type strain sequencing project: providing services to taxonomists for standard genome sequencing and annotation.</title>
        <authorList>
            <consortium name="The Broad Institute Genomics Platform"/>
            <consortium name="The Broad Institute Genome Sequencing Center for Infectious Disease"/>
            <person name="Wu L."/>
            <person name="Ma J."/>
        </authorList>
    </citation>
    <scope>NUCLEOTIDE SEQUENCE [LARGE SCALE GENOMIC DNA]</scope>
    <source>
        <strain evidence="4">JCM 18959</strain>
    </source>
</reference>
<organism evidence="3 4">
    <name type="scientific">Microbacterium yannicii</name>
    <dbReference type="NCBI Taxonomy" id="671622"/>
    <lineage>
        <taxon>Bacteria</taxon>
        <taxon>Bacillati</taxon>
        <taxon>Actinomycetota</taxon>
        <taxon>Actinomycetes</taxon>
        <taxon>Micrococcales</taxon>
        <taxon>Microbacteriaceae</taxon>
        <taxon>Microbacterium</taxon>
    </lineage>
</organism>
<gene>
    <name evidence="3" type="ORF">GCM10025760_18980</name>
</gene>
<feature type="domain" description="DUF1206" evidence="2">
    <location>
        <begin position="104"/>
        <end position="172"/>
    </location>
</feature>
<dbReference type="InterPro" id="IPR009597">
    <property type="entry name" value="DUF1206"/>
</dbReference>
<dbReference type="Proteomes" id="UP001501407">
    <property type="component" value="Unassembled WGS sequence"/>
</dbReference>
<dbReference type="RefSeq" id="WP_194413622.1">
    <property type="nucleotide sequence ID" value="NZ_BAABKZ010000001.1"/>
</dbReference>
<feature type="transmembrane region" description="Helical" evidence="1">
    <location>
        <begin position="23"/>
        <end position="44"/>
    </location>
</feature>
<keyword evidence="1" id="KW-1133">Transmembrane helix</keyword>
<name>A0ABP9MBG8_9MICO</name>
<evidence type="ECO:0000256" key="1">
    <source>
        <dbReference type="SAM" id="Phobius"/>
    </source>
</evidence>
<keyword evidence="1" id="KW-0472">Membrane</keyword>
<comment type="caution">
    <text evidence="3">The sequence shown here is derived from an EMBL/GenBank/DDBJ whole genome shotgun (WGS) entry which is preliminary data.</text>
</comment>
<feature type="domain" description="DUF1206" evidence="2">
    <location>
        <begin position="195"/>
        <end position="263"/>
    </location>
</feature>